<keyword evidence="8" id="KW-0472">Membrane</keyword>
<feature type="region of interest" description="Disordered" evidence="11">
    <location>
        <begin position="1"/>
        <end position="78"/>
    </location>
</feature>
<dbReference type="AlphaFoldDB" id="A0A6A6PAL9"/>
<comment type="similarity">
    <text evidence="2">Belongs to the UQCRH/QCR6 family.</text>
</comment>
<feature type="compositionally biased region" description="Low complexity" evidence="11">
    <location>
        <begin position="1"/>
        <end position="16"/>
    </location>
</feature>
<evidence type="ECO:0000256" key="8">
    <source>
        <dbReference type="ARBA" id="ARBA00023136"/>
    </source>
</evidence>
<dbReference type="Proteomes" id="UP000799766">
    <property type="component" value="Unassembled WGS sequence"/>
</dbReference>
<keyword evidence="4" id="KW-0679">Respiratory chain</keyword>
<feature type="domain" description="Ubiquinol-cytochrome C reductase hinge" evidence="12">
    <location>
        <begin position="60"/>
        <end position="127"/>
    </location>
</feature>
<accession>A0A6A6PAL9</accession>
<dbReference type="OrthoDB" id="405848at2759"/>
<evidence type="ECO:0000256" key="4">
    <source>
        <dbReference type="ARBA" id="ARBA00022660"/>
    </source>
</evidence>
<keyword evidence="6" id="KW-0249">Electron transport</keyword>
<dbReference type="EMBL" id="MU001673">
    <property type="protein sequence ID" value="KAF2460473.1"/>
    <property type="molecule type" value="Genomic_DNA"/>
</dbReference>
<proteinExistence type="inferred from homology"/>
<evidence type="ECO:0000256" key="3">
    <source>
        <dbReference type="ARBA" id="ARBA00022448"/>
    </source>
</evidence>
<keyword evidence="3" id="KW-0813">Transport</keyword>
<evidence type="ECO:0000259" key="12">
    <source>
        <dbReference type="Pfam" id="PF02320"/>
    </source>
</evidence>
<feature type="compositionally biased region" description="Basic and acidic residues" evidence="11">
    <location>
        <begin position="19"/>
        <end position="30"/>
    </location>
</feature>
<protein>
    <recommendedName>
        <fullName evidence="9">Cytochrome b-c1 complex subunit 6, mitochondrial</fullName>
    </recommendedName>
    <alternativeName>
        <fullName evidence="10">Complex III subunit 6</fullName>
    </alternativeName>
</protein>
<dbReference type="SUPFAM" id="SSF81531">
    <property type="entry name" value="Non-heme 11 kDa protein of cytochrome bc1 complex (Ubiquinol-cytochrome c reductase)"/>
    <property type="match status" value="1"/>
</dbReference>
<evidence type="ECO:0000256" key="11">
    <source>
        <dbReference type="SAM" id="MobiDB-lite"/>
    </source>
</evidence>
<evidence type="ECO:0000313" key="13">
    <source>
        <dbReference type="EMBL" id="KAF2460473.1"/>
    </source>
</evidence>
<dbReference type="Pfam" id="PF02320">
    <property type="entry name" value="UCR_hinge"/>
    <property type="match status" value="1"/>
</dbReference>
<dbReference type="GO" id="GO:0006122">
    <property type="term" value="P:mitochondrial electron transport, ubiquinol to cytochrome c"/>
    <property type="evidence" value="ECO:0007669"/>
    <property type="project" value="InterPro"/>
</dbReference>
<gene>
    <name evidence="13" type="ORF">BDY21DRAFT_384086</name>
</gene>
<evidence type="ECO:0000256" key="5">
    <source>
        <dbReference type="ARBA" id="ARBA00022792"/>
    </source>
</evidence>
<evidence type="ECO:0000256" key="10">
    <source>
        <dbReference type="ARBA" id="ARBA00044246"/>
    </source>
</evidence>
<dbReference type="PANTHER" id="PTHR15336">
    <property type="entry name" value="UBIQUINOL-CYTOCHROME C REDUCTASE COMPLEX 7.8 KDA PROTEIN"/>
    <property type="match status" value="1"/>
</dbReference>
<organism evidence="13 14">
    <name type="scientific">Lineolata rhizophorae</name>
    <dbReference type="NCBI Taxonomy" id="578093"/>
    <lineage>
        <taxon>Eukaryota</taxon>
        <taxon>Fungi</taxon>
        <taxon>Dikarya</taxon>
        <taxon>Ascomycota</taxon>
        <taxon>Pezizomycotina</taxon>
        <taxon>Dothideomycetes</taxon>
        <taxon>Dothideomycetes incertae sedis</taxon>
        <taxon>Lineolatales</taxon>
        <taxon>Lineolataceae</taxon>
        <taxon>Lineolata</taxon>
    </lineage>
</organism>
<reference evidence="13" key="1">
    <citation type="journal article" date="2020" name="Stud. Mycol.">
        <title>101 Dothideomycetes genomes: a test case for predicting lifestyles and emergence of pathogens.</title>
        <authorList>
            <person name="Haridas S."/>
            <person name="Albert R."/>
            <person name="Binder M."/>
            <person name="Bloem J."/>
            <person name="Labutti K."/>
            <person name="Salamov A."/>
            <person name="Andreopoulos B."/>
            <person name="Baker S."/>
            <person name="Barry K."/>
            <person name="Bills G."/>
            <person name="Bluhm B."/>
            <person name="Cannon C."/>
            <person name="Castanera R."/>
            <person name="Culley D."/>
            <person name="Daum C."/>
            <person name="Ezra D."/>
            <person name="Gonzalez J."/>
            <person name="Henrissat B."/>
            <person name="Kuo A."/>
            <person name="Liang C."/>
            <person name="Lipzen A."/>
            <person name="Lutzoni F."/>
            <person name="Magnuson J."/>
            <person name="Mondo S."/>
            <person name="Nolan M."/>
            <person name="Ohm R."/>
            <person name="Pangilinan J."/>
            <person name="Park H.-J."/>
            <person name="Ramirez L."/>
            <person name="Alfaro M."/>
            <person name="Sun H."/>
            <person name="Tritt A."/>
            <person name="Yoshinaga Y."/>
            <person name="Zwiers L.-H."/>
            <person name="Turgeon B."/>
            <person name="Goodwin S."/>
            <person name="Spatafora J."/>
            <person name="Crous P."/>
            <person name="Grigoriev I."/>
        </authorList>
    </citation>
    <scope>NUCLEOTIDE SEQUENCE</scope>
    <source>
        <strain evidence="13">ATCC 16933</strain>
    </source>
</reference>
<evidence type="ECO:0000256" key="6">
    <source>
        <dbReference type="ARBA" id="ARBA00022982"/>
    </source>
</evidence>
<keyword evidence="14" id="KW-1185">Reference proteome</keyword>
<comment type="subcellular location">
    <subcellularLocation>
        <location evidence="1">Mitochondrion inner membrane</location>
        <topology evidence="1">Peripheral membrane protein</topology>
        <orientation evidence="1">Intermembrane side</orientation>
    </subcellularLocation>
</comment>
<evidence type="ECO:0000256" key="9">
    <source>
        <dbReference type="ARBA" id="ARBA00044155"/>
    </source>
</evidence>
<dbReference type="PANTHER" id="PTHR15336:SF0">
    <property type="entry name" value="CYTOCHROME B-C1 COMPLEX SUBUNIT 6, MITOCHONDRIAL"/>
    <property type="match status" value="1"/>
</dbReference>
<evidence type="ECO:0000256" key="7">
    <source>
        <dbReference type="ARBA" id="ARBA00023128"/>
    </source>
</evidence>
<dbReference type="InterPro" id="IPR036811">
    <property type="entry name" value="Ubol_cytC_Rdtase_hinge_dom_sf"/>
</dbReference>
<dbReference type="InterPro" id="IPR023184">
    <property type="entry name" value="Ubol_cytC_Rdtase_hinge_dom"/>
</dbReference>
<evidence type="ECO:0000313" key="14">
    <source>
        <dbReference type="Proteomes" id="UP000799766"/>
    </source>
</evidence>
<evidence type="ECO:0000256" key="2">
    <source>
        <dbReference type="ARBA" id="ARBA00006498"/>
    </source>
</evidence>
<keyword evidence="5" id="KW-0999">Mitochondrion inner membrane</keyword>
<feature type="compositionally biased region" description="Acidic residues" evidence="11">
    <location>
        <begin position="31"/>
        <end position="58"/>
    </location>
</feature>
<dbReference type="Gene3D" id="1.10.287.20">
    <property type="entry name" value="Ubiquinol-cytochrome C reductase hinge domain"/>
    <property type="match status" value="1"/>
</dbReference>
<name>A0A6A6PAL9_9PEZI</name>
<dbReference type="FunFam" id="1.10.287.20:FF:000003">
    <property type="entry name" value="Cytochrome b-c1 complex subunit 6"/>
    <property type="match status" value="1"/>
</dbReference>
<dbReference type="GO" id="GO:0005743">
    <property type="term" value="C:mitochondrial inner membrane"/>
    <property type="evidence" value="ECO:0007669"/>
    <property type="project" value="UniProtKB-SubCell"/>
</dbReference>
<sequence length="127" mass="14245">MGLSSFFSDVFSTFSVQDVHAEAPEEKEPEGGEEEATKDEAEEEPAEEEEEEEEEEEPVDPKPELEEACANSAQCHGPKHHYDDCVERVTGKIEADGKTDEDCVEEFFHLSHCATSCAAPKLWRQLK</sequence>
<dbReference type="InterPro" id="IPR003422">
    <property type="entry name" value="Cyt_b-c1_6"/>
</dbReference>
<evidence type="ECO:0000256" key="1">
    <source>
        <dbReference type="ARBA" id="ARBA00004137"/>
    </source>
</evidence>
<keyword evidence="7" id="KW-0496">Mitochondrion</keyword>